<feature type="transmembrane region" description="Helical" evidence="3">
    <location>
        <begin position="12"/>
        <end position="31"/>
    </location>
</feature>
<dbReference type="GO" id="GO:0016020">
    <property type="term" value="C:membrane"/>
    <property type="evidence" value="ECO:0007669"/>
    <property type="project" value="InterPro"/>
</dbReference>
<dbReference type="CDD" id="cd06225">
    <property type="entry name" value="HAMP"/>
    <property type="match status" value="1"/>
</dbReference>
<feature type="transmembrane region" description="Helical" evidence="3">
    <location>
        <begin position="273"/>
        <end position="296"/>
    </location>
</feature>
<gene>
    <name evidence="5" type="ORF">AWN73_04385</name>
</gene>
<keyword evidence="2" id="KW-0175">Coiled coil</keyword>
<proteinExistence type="predicted"/>
<dbReference type="InterPro" id="IPR003660">
    <property type="entry name" value="HAMP_dom"/>
</dbReference>
<feature type="transmembrane region" description="Helical" evidence="3">
    <location>
        <begin position="204"/>
        <end position="220"/>
    </location>
</feature>
<dbReference type="InterPro" id="IPR001932">
    <property type="entry name" value="PPM-type_phosphatase-like_dom"/>
</dbReference>
<feature type="transmembrane region" description="Helical" evidence="3">
    <location>
        <begin position="52"/>
        <end position="76"/>
    </location>
</feature>
<name>A0A2S7F7G0_CLOBU</name>
<dbReference type="Gene3D" id="3.60.40.10">
    <property type="entry name" value="PPM-type phosphatase domain"/>
    <property type="match status" value="1"/>
</dbReference>
<feature type="transmembrane region" description="Helical" evidence="3">
    <location>
        <begin position="82"/>
        <end position="103"/>
    </location>
</feature>
<keyword evidence="3" id="KW-0812">Transmembrane</keyword>
<feature type="transmembrane region" description="Helical" evidence="3">
    <location>
        <begin position="232"/>
        <end position="252"/>
    </location>
</feature>
<evidence type="ECO:0000256" key="2">
    <source>
        <dbReference type="SAM" id="Coils"/>
    </source>
</evidence>
<keyword evidence="3" id="KW-0472">Membrane</keyword>
<dbReference type="InterPro" id="IPR052016">
    <property type="entry name" value="Bact_Sigma-Reg"/>
</dbReference>
<accession>A0A2S7F7G0</accession>
<dbReference type="RefSeq" id="WP_043662559.1">
    <property type="nucleotide sequence ID" value="NZ_CP191154.1"/>
</dbReference>
<dbReference type="Pfam" id="PF07228">
    <property type="entry name" value="SpoIIE"/>
    <property type="match status" value="1"/>
</dbReference>
<feature type="transmembrane region" description="Helical" evidence="3">
    <location>
        <begin position="308"/>
        <end position="327"/>
    </location>
</feature>
<dbReference type="InterPro" id="IPR036457">
    <property type="entry name" value="PPM-type-like_dom_sf"/>
</dbReference>
<organism evidence="5 6">
    <name type="scientific">Clostridium butyricum</name>
    <dbReference type="NCBI Taxonomy" id="1492"/>
    <lineage>
        <taxon>Bacteria</taxon>
        <taxon>Bacillati</taxon>
        <taxon>Bacillota</taxon>
        <taxon>Clostridia</taxon>
        <taxon>Eubacteriales</taxon>
        <taxon>Clostridiaceae</taxon>
        <taxon>Clostridium</taxon>
    </lineage>
</organism>
<dbReference type="SUPFAM" id="SSF158472">
    <property type="entry name" value="HAMP domain-like"/>
    <property type="match status" value="1"/>
</dbReference>
<dbReference type="GO" id="GO:0016791">
    <property type="term" value="F:phosphatase activity"/>
    <property type="evidence" value="ECO:0007669"/>
    <property type="project" value="TreeGrafter"/>
</dbReference>
<feature type="transmembrane region" description="Helical" evidence="3">
    <location>
        <begin position="123"/>
        <end position="145"/>
    </location>
</feature>
<feature type="coiled-coil region" evidence="2">
    <location>
        <begin position="389"/>
        <end position="416"/>
    </location>
</feature>
<dbReference type="GO" id="GO:0007165">
    <property type="term" value="P:signal transduction"/>
    <property type="evidence" value="ECO:0007669"/>
    <property type="project" value="InterPro"/>
</dbReference>
<dbReference type="SUPFAM" id="SSF81606">
    <property type="entry name" value="PP2C-like"/>
    <property type="match status" value="1"/>
</dbReference>
<evidence type="ECO:0000259" key="4">
    <source>
        <dbReference type="PROSITE" id="PS50885"/>
    </source>
</evidence>
<feature type="domain" description="HAMP" evidence="4">
    <location>
        <begin position="332"/>
        <end position="394"/>
    </location>
</feature>
<dbReference type="Proteomes" id="UP000238081">
    <property type="component" value="Unassembled WGS sequence"/>
</dbReference>
<dbReference type="PANTHER" id="PTHR43156:SF2">
    <property type="entry name" value="STAGE II SPORULATION PROTEIN E"/>
    <property type="match status" value="1"/>
</dbReference>
<evidence type="ECO:0000313" key="5">
    <source>
        <dbReference type="EMBL" id="PPV13001.1"/>
    </source>
</evidence>
<comment type="caution">
    <text evidence="5">The sequence shown here is derived from an EMBL/GenBank/DDBJ whole genome shotgun (WGS) entry which is preliminary data.</text>
</comment>
<keyword evidence="1" id="KW-0378">Hydrolase</keyword>
<dbReference type="PROSITE" id="PS50885">
    <property type="entry name" value="HAMP"/>
    <property type="match status" value="1"/>
</dbReference>
<dbReference type="EMBL" id="LRDH01000129">
    <property type="protein sequence ID" value="PPV13001.1"/>
    <property type="molecule type" value="Genomic_DNA"/>
</dbReference>
<feature type="transmembrane region" description="Helical" evidence="3">
    <location>
        <begin position="165"/>
        <end position="183"/>
    </location>
</feature>
<reference evidence="5 6" key="1">
    <citation type="submission" date="2016-01" db="EMBL/GenBank/DDBJ databases">
        <title>Characterization of the Clostridium difficile lineages that are prevalent in Hong Kong and China.</title>
        <authorList>
            <person name="Kwok J.S.-L."/>
            <person name="Lam W.-Y."/>
            <person name="Ip M."/>
            <person name="Chan T.-F."/>
            <person name="Hawkey P.M."/>
            <person name="Tsui S.K.-W."/>
        </authorList>
    </citation>
    <scope>NUCLEOTIDE SEQUENCE [LARGE SCALE GENOMIC DNA]</scope>
    <source>
        <strain evidence="5 6">300064</strain>
    </source>
</reference>
<evidence type="ECO:0000256" key="1">
    <source>
        <dbReference type="ARBA" id="ARBA00022801"/>
    </source>
</evidence>
<evidence type="ECO:0000256" key="3">
    <source>
        <dbReference type="SAM" id="Phobius"/>
    </source>
</evidence>
<sequence length="656" mass="74511">MNKNFSLNINKIQIKKGIICSLFIFICALLFKSMRGFIPSIIEIKVESVFPPVIGLYFGAVGAMACAAGNFFATIVKDESSFNVHLINLFFDFLYAYIPYKLWYTFNIKDKCEIPNLNDIKGILRYIYIIFLDSITVTLLSKLSICLVEKSSINLKLVLLEFFNNYNFQAIIGVLILIIFSTTEIRPHIPKTKSTVLKNMHYEYLLYFSSFLGIYGIVLQQTNLSLSRNIEVVTIILISYFLMILFIVTPIINKGNTIEISKIKGAFSIKGKVTIGLLIFVIIFIGLLYILGYVSINNYIDSERCSQVYIIIGISSYFIFAVALLALKYVENTITVPIQILFNVVKRFAKGDYEKIVNQKDLKTQCEAIKTGDEIEELANAFCKMMSDIQEYVKNIEEAAIEKEKAEAELMAATKIQSSLLPNIFPAFPQRDDFEVFANMRPAKGVSGDFYDFYLFGDKLAFVIADVSGKGVPAALFMMTAKSVIKNSFLSSSDIREVVRKVNNELCENNEALMFVTAFLGIIDLKKGVMTYVNAGHTPPLLKHDFGTFEYINIKNNCILGIIPNADFEKQEMNLKKDDILFVYTDGVTEAMDSYGNLYGMNRLKDVLNKESMQYVDIYGMIPMVRKDIDNFCKDEKQTDDITMLTFKYLKSKDLL</sequence>
<protein>
    <submittedName>
        <fullName evidence="5">Serine/threonine protein phosphatase</fullName>
    </submittedName>
</protein>
<keyword evidence="3" id="KW-1133">Transmembrane helix</keyword>
<dbReference type="PANTHER" id="PTHR43156">
    <property type="entry name" value="STAGE II SPORULATION PROTEIN E-RELATED"/>
    <property type="match status" value="1"/>
</dbReference>
<evidence type="ECO:0000313" key="6">
    <source>
        <dbReference type="Proteomes" id="UP000238081"/>
    </source>
</evidence>
<dbReference type="AlphaFoldDB" id="A0A2S7F7G0"/>
<dbReference type="Gene3D" id="6.10.340.10">
    <property type="match status" value="1"/>
</dbReference>
<dbReference type="SMART" id="SM00331">
    <property type="entry name" value="PP2C_SIG"/>
    <property type="match status" value="1"/>
</dbReference>